<dbReference type="EMBL" id="UZAF01018970">
    <property type="protein sequence ID" value="VDO56533.1"/>
    <property type="molecule type" value="Genomic_DNA"/>
</dbReference>
<sequence>MKGCQEELLRPAPLLVETGDETNWIRKKVNKSEDKYQVTESYAREIPPTSPAVK</sequence>
<name>A0A0N4WUT1_HAEPC</name>
<reference evidence="1 2" key="2">
    <citation type="submission" date="2018-11" db="EMBL/GenBank/DDBJ databases">
        <authorList>
            <consortium name="Pathogen Informatics"/>
        </authorList>
    </citation>
    <scope>NUCLEOTIDE SEQUENCE [LARGE SCALE GENOMIC DNA]</scope>
    <source>
        <strain evidence="1 2">MHpl1</strain>
    </source>
</reference>
<protein>
    <submittedName>
        <fullName evidence="1 3">Uncharacterized protein</fullName>
    </submittedName>
</protein>
<accession>A0A0N4WUT1</accession>
<dbReference type="WBParaSite" id="HPLM_0001542101-mRNA-1">
    <property type="protein sequence ID" value="HPLM_0001542101-mRNA-1"/>
    <property type="gene ID" value="HPLM_0001542101"/>
</dbReference>
<dbReference type="AlphaFoldDB" id="A0A0N4WUT1"/>
<reference evidence="3" key="1">
    <citation type="submission" date="2017-02" db="UniProtKB">
        <authorList>
            <consortium name="WormBaseParasite"/>
        </authorList>
    </citation>
    <scope>IDENTIFICATION</scope>
</reference>
<evidence type="ECO:0000313" key="3">
    <source>
        <dbReference type="WBParaSite" id="HPLM_0001542101-mRNA-1"/>
    </source>
</evidence>
<proteinExistence type="predicted"/>
<keyword evidence="2" id="KW-1185">Reference proteome</keyword>
<dbReference type="Proteomes" id="UP000268014">
    <property type="component" value="Unassembled WGS sequence"/>
</dbReference>
<evidence type="ECO:0000313" key="1">
    <source>
        <dbReference type="EMBL" id="VDO56533.1"/>
    </source>
</evidence>
<organism evidence="3">
    <name type="scientific">Haemonchus placei</name>
    <name type="common">Barber's pole worm</name>
    <dbReference type="NCBI Taxonomy" id="6290"/>
    <lineage>
        <taxon>Eukaryota</taxon>
        <taxon>Metazoa</taxon>
        <taxon>Ecdysozoa</taxon>
        <taxon>Nematoda</taxon>
        <taxon>Chromadorea</taxon>
        <taxon>Rhabditida</taxon>
        <taxon>Rhabditina</taxon>
        <taxon>Rhabditomorpha</taxon>
        <taxon>Strongyloidea</taxon>
        <taxon>Trichostrongylidae</taxon>
        <taxon>Haemonchus</taxon>
    </lineage>
</organism>
<evidence type="ECO:0000313" key="2">
    <source>
        <dbReference type="Proteomes" id="UP000268014"/>
    </source>
</evidence>
<gene>
    <name evidence="1" type="ORF">HPLM_LOCUS15413</name>
</gene>